<sequence>PCDGTGDSGYFNSVKNIGLEKDAKTQKIKSDDTMEFRVTPVPIYNKEQMEQLCTLAEDTELSSAFSY</sequence>
<evidence type="ECO:0000313" key="2">
    <source>
        <dbReference type="EMBL" id="CAF4203701.1"/>
    </source>
</evidence>
<dbReference type="EMBL" id="CAJOBA010047643">
    <property type="protein sequence ID" value="CAF4203701.1"/>
    <property type="molecule type" value="Genomic_DNA"/>
</dbReference>
<dbReference type="Proteomes" id="UP000682733">
    <property type="component" value="Unassembled WGS sequence"/>
</dbReference>
<comment type="caution">
    <text evidence="2">The sequence shown here is derived from an EMBL/GenBank/DDBJ whole genome shotgun (WGS) entry which is preliminary data.</text>
</comment>
<evidence type="ECO:0000313" key="1">
    <source>
        <dbReference type="EMBL" id="CAF1396193.1"/>
    </source>
</evidence>
<dbReference type="AlphaFoldDB" id="A0A8S2S408"/>
<gene>
    <name evidence="1" type="ORF">OVA965_LOCUS32819</name>
    <name evidence="2" type="ORF">TMI583_LOCUS33691</name>
</gene>
<evidence type="ECO:0000313" key="3">
    <source>
        <dbReference type="Proteomes" id="UP000682733"/>
    </source>
</evidence>
<accession>A0A8S2S408</accession>
<proteinExistence type="predicted"/>
<feature type="non-terminal residue" evidence="2">
    <location>
        <position position="1"/>
    </location>
</feature>
<name>A0A8S2S408_9BILA</name>
<reference evidence="2" key="1">
    <citation type="submission" date="2021-02" db="EMBL/GenBank/DDBJ databases">
        <authorList>
            <person name="Nowell W R."/>
        </authorList>
    </citation>
    <scope>NUCLEOTIDE SEQUENCE</scope>
</reference>
<protein>
    <submittedName>
        <fullName evidence="2">Uncharacterized protein</fullName>
    </submittedName>
</protein>
<organism evidence="2 3">
    <name type="scientific">Didymodactylos carnosus</name>
    <dbReference type="NCBI Taxonomy" id="1234261"/>
    <lineage>
        <taxon>Eukaryota</taxon>
        <taxon>Metazoa</taxon>
        <taxon>Spiralia</taxon>
        <taxon>Gnathifera</taxon>
        <taxon>Rotifera</taxon>
        <taxon>Eurotatoria</taxon>
        <taxon>Bdelloidea</taxon>
        <taxon>Philodinida</taxon>
        <taxon>Philodinidae</taxon>
        <taxon>Didymodactylos</taxon>
    </lineage>
</organism>
<dbReference type="EMBL" id="CAJNOK010025923">
    <property type="protein sequence ID" value="CAF1396193.1"/>
    <property type="molecule type" value="Genomic_DNA"/>
</dbReference>
<dbReference type="Proteomes" id="UP000677228">
    <property type="component" value="Unassembled WGS sequence"/>
</dbReference>